<dbReference type="SUPFAM" id="SSF52172">
    <property type="entry name" value="CheY-like"/>
    <property type="match status" value="1"/>
</dbReference>
<dbReference type="InterPro" id="IPR001789">
    <property type="entry name" value="Sig_transdc_resp-reg_receiver"/>
</dbReference>
<keyword evidence="4" id="KW-1185">Reference proteome</keyword>
<feature type="modified residue" description="4-aspartylphosphate" evidence="1">
    <location>
        <position position="74"/>
    </location>
</feature>
<dbReference type="Proteomes" id="UP001221838">
    <property type="component" value="Unassembled WGS sequence"/>
</dbReference>
<comment type="caution">
    <text evidence="3">The sequence shown here is derived from an EMBL/GenBank/DDBJ whole genome shotgun (WGS) entry which is preliminary data.</text>
</comment>
<dbReference type="PROSITE" id="PS50110">
    <property type="entry name" value="RESPONSE_REGULATORY"/>
    <property type="match status" value="1"/>
</dbReference>
<evidence type="ECO:0000313" key="4">
    <source>
        <dbReference type="Proteomes" id="UP001221838"/>
    </source>
</evidence>
<dbReference type="InterPro" id="IPR011006">
    <property type="entry name" value="CheY-like_superfamily"/>
</dbReference>
<evidence type="ECO:0000259" key="2">
    <source>
        <dbReference type="PROSITE" id="PS50110"/>
    </source>
</evidence>
<name>A0ABT5DD17_9BACT</name>
<organism evidence="3 4">
    <name type="scientific">Stigmatella ashevillensis</name>
    <dbReference type="NCBI Taxonomy" id="2995309"/>
    <lineage>
        <taxon>Bacteria</taxon>
        <taxon>Pseudomonadati</taxon>
        <taxon>Myxococcota</taxon>
        <taxon>Myxococcia</taxon>
        <taxon>Myxococcales</taxon>
        <taxon>Cystobacterineae</taxon>
        <taxon>Archangiaceae</taxon>
        <taxon>Stigmatella</taxon>
    </lineage>
</organism>
<dbReference type="RefSeq" id="WP_272141539.1">
    <property type="nucleotide sequence ID" value="NZ_JAQNDM010000002.1"/>
</dbReference>
<evidence type="ECO:0000313" key="3">
    <source>
        <dbReference type="EMBL" id="MDC0711567.1"/>
    </source>
</evidence>
<sequence length="147" mass="15862">MRNSPGGVNLDLTGLRKGADVQRVLVLEDDNDLRSLLCDMLLLSGAESCVSVRSFEDLRRQQEQVPACGLALLDVNLGAGRPSGLDAYQWLRENGFTGHTVFLTGHARSHPVLDQARALANTRVMTKPVGAKDVMALVRELDAPSGP</sequence>
<dbReference type="EMBL" id="JAQNDM010000002">
    <property type="protein sequence ID" value="MDC0711567.1"/>
    <property type="molecule type" value="Genomic_DNA"/>
</dbReference>
<dbReference type="SMART" id="SM00448">
    <property type="entry name" value="REC"/>
    <property type="match status" value="1"/>
</dbReference>
<accession>A0ABT5DD17</accession>
<gene>
    <name evidence="3" type="ORF">POL68_24065</name>
</gene>
<feature type="domain" description="Response regulatory" evidence="2">
    <location>
        <begin position="23"/>
        <end position="142"/>
    </location>
</feature>
<dbReference type="Pfam" id="PF00072">
    <property type="entry name" value="Response_reg"/>
    <property type="match status" value="1"/>
</dbReference>
<proteinExistence type="predicted"/>
<protein>
    <submittedName>
        <fullName evidence="3">Response regulator</fullName>
    </submittedName>
</protein>
<evidence type="ECO:0000256" key="1">
    <source>
        <dbReference type="PROSITE-ProRule" id="PRU00169"/>
    </source>
</evidence>
<dbReference type="Gene3D" id="3.40.50.2300">
    <property type="match status" value="1"/>
</dbReference>
<reference evidence="3 4" key="1">
    <citation type="submission" date="2022-11" db="EMBL/GenBank/DDBJ databases">
        <title>Minimal conservation of predation-associated metabolite biosynthetic gene clusters underscores biosynthetic potential of Myxococcota including descriptions for ten novel species: Archangium lansinium sp. nov., Myxococcus landrumus sp. nov., Nannocystis bai.</title>
        <authorList>
            <person name="Ahearne A."/>
            <person name="Stevens C."/>
            <person name="Dowd S."/>
        </authorList>
    </citation>
    <scope>NUCLEOTIDE SEQUENCE [LARGE SCALE GENOMIC DNA]</scope>
    <source>
        <strain evidence="3 4">NCWAL01</strain>
    </source>
</reference>
<keyword evidence="1" id="KW-0597">Phosphoprotein</keyword>